<keyword evidence="2" id="KW-0472">Membrane</keyword>
<dbReference type="EMBL" id="MEIL01000029">
    <property type="protein sequence ID" value="PIT38257.1"/>
    <property type="molecule type" value="Genomic_DNA"/>
</dbReference>
<evidence type="ECO:0000256" key="2">
    <source>
        <dbReference type="SAM" id="Phobius"/>
    </source>
</evidence>
<protein>
    <submittedName>
        <fullName evidence="3">Uncharacterized protein</fullName>
    </submittedName>
</protein>
<sequence>MSTKPTAPENKNKKNAVKAGLSTFTKILLSLFLILAIFVVWFVFHAWQVLNNAPDTAGYASQASFEILTPNGAPGNNNTAQSPVFIPNATVTTASDSDNNESASAPQTPATPIKNSTKPKANADNEELQPLVPTNTPAATNRDNNPETPAAPSPAPKPKSSNNSANGKPLDNLF</sequence>
<gene>
    <name evidence="3" type="ORF">BHC54_06805</name>
</gene>
<feature type="compositionally biased region" description="Low complexity" evidence="1">
    <location>
        <begin position="94"/>
        <end position="105"/>
    </location>
</feature>
<organism evidence="3 4">
    <name type="scientific">Snodgrassella alvi</name>
    <dbReference type="NCBI Taxonomy" id="1196083"/>
    <lineage>
        <taxon>Bacteria</taxon>
        <taxon>Pseudomonadati</taxon>
        <taxon>Pseudomonadota</taxon>
        <taxon>Betaproteobacteria</taxon>
        <taxon>Neisseriales</taxon>
        <taxon>Neisseriaceae</taxon>
        <taxon>Snodgrassella</taxon>
    </lineage>
</organism>
<feature type="compositionally biased region" description="Low complexity" evidence="1">
    <location>
        <begin position="158"/>
        <end position="174"/>
    </location>
</feature>
<feature type="region of interest" description="Disordered" evidence="1">
    <location>
        <begin position="72"/>
        <end position="174"/>
    </location>
</feature>
<keyword evidence="2" id="KW-1133">Transmembrane helix</keyword>
<evidence type="ECO:0000313" key="3">
    <source>
        <dbReference type="EMBL" id="PIT38257.1"/>
    </source>
</evidence>
<feature type="transmembrane region" description="Helical" evidence="2">
    <location>
        <begin position="21"/>
        <end position="44"/>
    </location>
</feature>
<name>A0A2N9X504_9NEIS</name>
<reference evidence="3" key="1">
    <citation type="journal article" date="2017" name="MBio">
        <title>Type VI secretion-mediated competition in the bee gut microbiome.</title>
        <authorList>
            <person name="Steele M.I."/>
            <person name="Kwong W.K."/>
            <person name="Powell J.E."/>
            <person name="Whiteley M."/>
            <person name="Moran N.A."/>
        </authorList>
    </citation>
    <scope>NUCLEOTIDE SEQUENCE [LARGE SCALE GENOMIC DNA]</scope>
    <source>
        <strain evidence="3">WkB273</strain>
    </source>
</reference>
<dbReference type="RefSeq" id="WP_100152260.1">
    <property type="nucleotide sequence ID" value="NZ_MEIL01000029.1"/>
</dbReference>
<evidence type="ECO:0000313" key="4">
    <source>
        <dbReference type="Proteomes" id="UP000230202"/>
    </source>
</evidence>
<keyword evidence="4" id="KW-1185">Reference proteome</keyword>
<keyword evidence="2" id="KW-0812">Transmembrane</keyword>
<proteinExistence type="predicted"/>
<dbReference type="AlphaFoldDB" id="A0A2N9X504"/>
<comment type="caution">
    <text evidence="3">The sequence shown here is derived from an EMBL/GenBank/DDBJ whole genome shotgun (WGS) entry which is preliminary data.</text>
</comment>
<evidence type="ECO:0000256" key="1">
    <source>
        <dbReference type="SAM" id="MobiDB-lite"/>
    </source>
</evidence>
<feature type="compositionally biased region" description="Polar residues" evidence="1">
    <location>
        <begin position="106"/>
        <end position="119"/>
    </location>
</feature>
<accession>A0A2N9X504</accession>
<dbReference type="Proteomes" id="UP000230202">
    <property type="component" value="Unassembled WGS sequence"/>
</dbReference>
<feature type="compositionally biased region" description="Polar residues" evidence="1">
    <location>
        <begin position="132"/>
        <end position="147"/>
    </location>
</feature>